<dbReference type="EMBL" id="ML000650">
    <property type="protein sequence ID" value="RKO83964.1"/>
    <property type="molecule type" value="Genomic_DNA"/>
</dbReference>
<dbReference type="InterPro" id="IPR001810">
    <property type="entry name" value="F-box_dom"/>
</dbReference>
<evidence type="ECO:0000259" key="2">
    <source>
        <dbReference type="Pfam" id="PF12937"/>
    </source>
</evidence>
<evidence type="ECO:0000313" key="3">
    <source>
        <dbReference type="EMBL" id="RKO83964.1"/>
    </source>
</evidence>
<reference evidence="3" key="1">
    <citation type="submission" date="2018-06" db="EMBL/GenBank/DDBJ databases">
        <title>Leveraging single-cell genomics to expand the Fungal Tree of Life.</title>
        <authorList>
            <consortium name="DOE Joint Genome Institute"/>
            <person name="Ahrendt S.R."/>
            <person name="Quandt C.A."/>
            <person name="Ciobanu D."/>
            <person name="Clum A."/>
            <person name="Salamov A."/>
            <person name="Andreopoulos B."/>
            <person name="Cheng J.-F."/>
            <person name="Woyke T."/>
            <person name="Pelin A."/>
            <person name="Henrissat B."/>
            <person name="Reynolds N."/>
            <person name="Benny G.L."/>
            <person name="Smith M.E."/>
            <person name="James T.Y."/>
            <person name="Grigoriev I.V."/>
        </authorList>
    </citation>
    <scope>NUCLEOTIDE SEQUENCE</scope>
    <source>
        <strain evidence="3">Perch Fen</strain>
    </source>
</reference>
<dbReference type="PANTHER" id="PTHR13318">
    <property type="entry name" value="PARTNER OF PAIRED, ISOFORM B-RELATED"/>
    <property type="match status" value="1"/>
</dbReference>
<dbReference type="SUPFAM" id="SSF81383">
    <property type="entry name" value="F-box domain"/>
    <property type="match status" value="1"/>
</dbReference>
<dbReference type="Proteomes" id="UP000269721">
    <property type="component" value="Unassembled WGS sequence"/>
</dbReference>
<dbReference type="GO" id="GO:0031146">
    <property type="term" value="P:SCF-dependent proteasomal ubiquitin-dependent protein catabolic process"/>
    <property type="evidence" value="ECO:0007669"/>
    <property type="project" value="TreeGrafter"/>
</dbReference>
<evidence type="ECO:0000313" key="4">
    <source>
        <dbReference type="Proteomes" id="UP000269721"/>
    </source>
</evidence>
<dbReference type="InterPro" id="IPR032675">
    <property type="entry name" value="LRR_dom_sf"/>
</dbReference>
<accession>A0A4P9VW99</accession>
<evidence type="ECO:0000256" key="1">
    <source>
        <dbReference type="SAM" id="MobiDB-lite"/>
    </source>
</evidence>
<feature type="region of interest" description="Disordered" evidence="1">
    <location>
        <begin position="118"/>
        <end position="174"/>
    </location>
</feature>
<dbReference type="OrthoDB" id="423607at2759"/>
<sequence length="610" mass="66097">MSHRTPQPTTADPEFVTRQDFHTAVAAIMELCALLLESRAPRLELQSAICAVDALLASGALRVSGERALGAAVVVLRAMRAERAGGGSGPPSAVDIQAALSGLRAWCGGTNQATMAGEEGVEHAEGGDARASQALQPAGDPVSELELPSEHSLSLSESGPVDPSDSASSLSPSTTRRQSLAATVPIDILRLIFSWLRPDWGYFRKATFLVAACVCRRWTEAAMEFLWENVSLVQPSDVVKFSEAFAREEHFILGPGAPARVRRLFMYFSVDGDVPVNHAAFSSIAMSCRNLKSLDMTTYATPVYLFSLGTFFLYSPNIVAFKFKGKINDVMEDFPLTVAALELFWARDVGKALLAGIGRLKAFEFSIISNTAVATVAALSTAVHVATSDILEEWTACRGIAAIDHVARTAPALTVLFVGPGVTDDDLLLLASTIHTLRKLDLSLSNGALTDAGIIPLIRANPHISELDLRHACISDETLTYLLSHKPLSLLAFNSTATFTIPVLLDYLHCSGSALRALDLDDAELLDMASFIMRFPKEVPALRHIHIPEDCPDDVAVWLVRCIRPRTVFCGADAKKDAILREIPDVKFVWRRDFLEIRSGVMRMCGLVTP</sequence>
<gene>
    <name evidence="3" type="ORF">BDK51DRAFT_39308</name>
</gene>
<dbReference type="Pfam" id="PF12937">
    <property type="entry name" value="F-box-like"/>
    <property type="match status" value="1"/>
</dbReference>
<dbReference type="PANTHER" id="PTHR13318:SF190">
    <property type="entry name" value="PARTNER OF PAIRED, ISOFORM B"/>
    <property type="match status" value="1"/>
</dbReference>
<dbReference type="SUPFAM" id="SSF52047">
    <property type="entry name" value="RNI-like"/>
    <property type="match status" value="1"/>
</dbReference>
<feature type="compositionally biased region" description="Low complexity" evidence="1">
    <location>
        <begin position="144"/>
        <end position="173"/>
    </location>
</feature>
<name>A0A4P9VW99_9FUNG</name>
<keyword evidence="4" id="KW-1185">Reference proteome</keyword>
<dbReference type="GO" id="GO:0019005">
    <property type="term" value="C:SCF ubiquitin ligase complex"/>
    <property type="evidence" value="ECO:0007669"/>
    <property type="project" value="TreeGrafter"/>
</dbReference>
<dbReference type="InterPro" id="IPR036047">
    <property type="entry name" value="F-box-like_dom_sf"/>
</dbReference>
<dbReference type="Gene3D" id="3.80.10.10">
    <property type="entry name" value="Ribonuclease Inhibitor"/>
    <property type="match status" value="2"/>
</dbReference>
<dbReference type="AlphaFoldDB" id="A0A4P9VW99"/>
<proteinExistence type="predicted"/>
<protein>
    <recommendedName>
        <fullName evidence="2">F-box domain-containing protein</fullName>
    </recommendedName>
</protein>
<organism evidence="3 4">
    <name type="scientific">Blyttiomyces helicus</name>
    <dbReference type="NCBI Taxonomy" id="388810"/>
    <lineage>
        <taxon>Eukaryota</taxon>
        <taxon>Fungi</taxon>
        <taxon>Fungi incertae sedis</taxon>
        <taxon>Chytridiomycota</taxon>
        <taxon>Chytridiomycota incertae sedis</taxon>
        <taxon>Chytridiomycetes</taxon>
        <taxon>Chytridiomycetes incertae sedis</taxon>
        <taxon>Blyttiomyces</taxon>
    </lineage>
</organism>
<feature type="domain" description="F-box" evidence="2">
    <location>
        <begin position="184"/>
        <end position="231"/>
    </location>
</feature>